<accession>A0A158CVL2</accession>
<evidence type="ECO:0000313" key="1">
    <source>
        <dbReference type="EMBL" id="SAK86329.1"/>
    </source>
</evidence>
<keyword evidence="2" id="KW-1185">Reference proteome</keyword>
<dbReference type="EMBL" id="FCNX02000012">
    <property type="protein sequence ID" value="SAK86329.1"/>
    <property type="molecule type" value="Genomic_DNA"/>
</dbReference>
<dbReference type="Proteomes" id="UP000054903">
    <property type="component" value="Unassembled WGS sequence"/>
</dbReference>
<gene>
    <name evidence="1" type="ORF">AWB77_04593</name>
</gene>
<proteinExistence type="predicted"/>
<evidence type="ECO:0000313" key="2">
    <source>
        <dbReference type="Proteomes" id="UP000054903"/>
    </source>
</evidence>
<protein>
    <submittedName>
        <fullName evidence="1">Uncharacterized protein</fullName>
    </submittedName>
</protein>
<dbReference type="AlphaFoldDB" id="A0A158CVL2"/>
<reference evidence="1" key="1">
    <citation type="submission" date="2016-01" db="EMBL/GenBank/DDBJ databases">
        <authorList>
            <person name="Peeters C."/>
        </authorList>
    </citation>
    <scope>NUCLEOTIDE SEQUENCE</scope>
    <source>
        <strain evidence="1">LMG 29320</strain>
    </source>
</reference>
<sequence length="67" mass="7296">MSARPDERLCTLSEIAAECFNVDVLNADAPECRVSVRPVDIVRALESAYDMGLIAGYQLTRSATLHA</sequence>
<comment type="caution">
    <text evidence="1">The sequence shown here is derived from an EMBL/GenBank/DDBJ whole genome shotgun (WGS) entry which is preliminary data.</text>
</comment>
<name>A0A158CVL2_9BURK</name>
<organism evidence="1 2">
    <name type="scientific">Caballeronia fortuita</name>
    <dbReference type="NCBI Taxonomy" id="1777138"/>
    <lineage>
        <taxon>Bacteria</taxon>
        <taxon>Pseudomonadati</taxon>
        <taxon>Pseudomonadota</taxon>
        <taxon>Betaproteobacteria</taxon>
        <taxon>Burkholderiales</taxon>
        <taxon>Burkholderiaceae</taxon>
        <taxon>Caballeronia</taxon>
    </lineage>
</organism>